<organism evidence="2 3">
    <name type="scientific">Streptomyces luteoverticillatus</name>
    <name type="common">Streptoverticillium luteoverticillatus</name>
    <dbReference type="NCBI Taxonomy" id="66425"/>
    <lineage>
        <taxon>Bacteria</taxon>
        <taxon>Bacillati</taxon>
        <taxon>Actinomycetota</taxon>
        <taxon>Actinomycetes</taxon>
        <taxon>Kitasatosporales</taxon>
        <taxon>Streptomycetaceae</taxon>
        <taxon>Streptomyces</taxon>
    </lineage>
</organism>
<dbReference type="Proteomes" id="UP000267900">
    <property type="component" value="Chromosome"/>
</dbReference>
<dbReference type="InterPro" id="IPR007278">
    <property type="entry name" value="DUF397"/>
</dbReference>
<proteinExistence type="predicted"/>
<name>A0A3S9PTH1_STRLT</name>
<accession>A0A3S9PTH1</accession>
<evidence type="ECO:0000259" key="1">
    <source>
        <dbReference type="Pfam" id="PF04149"/>
    </source>
</evidence>
<dbReference type="AlphaFoldDB" id="A0A3S9PTH1"/>
<protein>
    <submittedName>
        <fullName evidence="2">DUF397 domain-containing protein</fullName>
    </submittedName>
</protein>
<dbReference type="EMBL" id="CP034587">
    <property type="protein sequence ID" value="AZQ75645.1"/>
    <property type="molecule type" value="Genomic_DNA"/>
</dbReference>
<reference evidence="2 3" key="1">
    <citation type="submission" date="2018-12" db="EMBL/GenBank/DDBJ databases">
        <title>The whole draft genome of Streptomyce luteoverticillatus CGMCC 15060.</title>
        <authorList>
            <person name="Feng Z."/>
            <person name="Chen G."/>
            <person name="Zhang J."/>
            <person name="Zhu H."/>
            <person name="Yu X."/>
            <person name="Zhang W."/>
            <person name="Zhang X."/>
        </authorList>
    </citation>
    <scope>NUCLEOTIDE SEQUENCE [LARGE SCALE GENOMIC DNA]</scope>
    <source>
        <strain evidence="2 3">CGMCC 15060</strain>
    </source>
</reference>
<evidence type="ECO:0000313" key="3">
    <source>
        <dbReference type="Proteomes" id="UP000267900"/>
    </source>
</evidence>
<dbReference type="OrthoDB" id="3436866at2"/>
<gene>
    <name evidence="2" type="ORF">EKH77_18470</name>
</gene>
<keyword evidence="3" id="KW-1185">Reference proteome</keyword>
<sequence>MTVVAWQKSSYSGTASNCLNIAAVGDGTLRLRESDDPGTVLVVAPASLRALIRTVQTRSGCQMVRSG</sequence>
<feature type="domain" description="DUF397" evidence="1">
    <location>
        <begin position="5"/>
        <end position="55"/>
    </location>
</feature>
<evidence type="ECO:0000313" key="2">
    <source>
        <dbReference type="EMBL" id="AZQ75645.1"/>
    </source>
</evidence>
<dbReference type="Pfam" id="PF04149">
    <property type="entry name" value="DUF397"/>
    <property type="match status" value="1"/>
</dbReference>